<sequence length="64" mass="7269">MPNQMTLLFMNLLLTIVLVVGFSLHLGGWRWWFPCLWLVGMALGSVWSALPRPRAVRSRWAGTG</sequence>
<dbReference type="EMBL" id="WOGU01000004">
    <property type="protein sequence ID" value="MUN62844.1"/>
    <property type="molecule type" value="Genomic_DNA"/>
</dbReference>
<evidence type="ECO:0000256" key="1">
    <source>
        <dbReference type="SAM" id="Phobius"/>
    </source>
</evidence>
<dbReference type="RefSeq" id="WP_156268374.1">
    <property type="nucleotide sequence ID" value="NZ_WOGU01000004.1"/>
</dbReference>
<accession>A0A6N8GPV3</accession>
<protein>
    <submittedName>
        <fullName evidence="2">Uncharacterized protein</fullName>
    </submittedName>
</protein>
<organism evidence="2 3">
    <name type="scientific">Kocuria sediminis</name>
    <dbReference type="NCBI Taxonomy" id="1038857"/>
    <lineage>
        <taxon>Bacteria</taxon>
        <taxon>Bacillati</taxon>
        <taxon>Actinomycetota</taxon>
        <taxon>Actinomycetes</taxon>
        <taxon>Micrococcales</taxon>
        <taxon>Micrococcaceae</taxon>
        <taxon>Kocuria</taxon>
    </lineage>
</organism>
<name>A0A6N8GPV3_9MICC</name>
<keyword evidence="1" id="KW-1133">Transmembrane helix</keyword>
<keyword evidence="1" id="KW-0472">Membrane</keyword>
<dbReference type="AlphaFoldDB" id="A0A6N8GPV3"/>
<evidence type="ECO:0000313" key="2">
    <source>
        <dbReference type="EMBL" id="MUN62844.1"/>
    </source>
</evidence>
<gene>
    <name evidence="2" type="ORF">GMA12_06770</name>
</gene>
<proteinExistence type="predicted"/>
<dbReference type="Proteomes" id="UP000436989">
    <property type="component" value="Unassembled WGS sequence"/>
</dbReference>
<keyword evidence="1" id="KW-0812">Transmembrane</keyword>
<feature type="transmembrane region" description="Helical" evidence="1">
    <location>
        <begin position="7"/>
        <end position="25"/>
    </location>
</feature>
<reference evidence="2 3" key="1">
    <citation type="submission" date="2019-12" db="EMBL/GenBank/DDBJ databases">
        <authorList>
            <person name="Shi Y."/>
        </authorList>
    </citation>
    <scope>NUCLEOTIDE SEQUENCE [LARGE SCALE GENOMIC DNA]</scope>
    <source>
        <strain evidence="2 3">JCM 17929</strain>
    </source>
</reference>
<evidence type="ECO:0000313" key="3">
    <source>
        <dbReference type="Proteomes" id="UP000436989"/>
    </source>
</evidence>
<comment type="caution">
    <text evidence="2">The sequence shown here is derived from an EMBL/GenBank/DDBJ whole genome shotgun (WGS) entry which is preliminary data.</text>
</comment>
<feature type="transmembrane region" description="Helical" evidence="1">
    <location>
        <begin position="31"/>
        <end position="50"/>
    </location>
</feature>
<keyword evidence="3" id="KW-1185">Reference proteome</keyword>